<dbReference type="EMBL" id="AP006497">
    <property type="protein sequence ID" value="BAM81522.1"/>
    <property type="molecule type" value="Genomic_DNA"/>
</dbReference>
<evidence type="ECO:0000256" key="5">
    <source>
        <dbReference type="ARBA" id="ARBA00023242"/>
    </source>
</evidence>
<dbReference type="Proteomes" id="UP000007014">
    <property type="component" value="Chromosome 15"/>
</dbReference>
<dbReference type="PANTHER" id="PTHR16288">
    <property type="entry name" value="WD40 REPEAT PROTEIN 4"/>
    <property type="match status" value="1"/>
</dbReference>
<dbReference type="GO" id="GO:0005829">
    <property type="term" value="C:cytosol"/>
    <property type="evidence" value="ECO:0007669"/>
    <property type="project" value="TreeGrafter"/>
</dbReference>
<gene>
    <name evidence="7" type="ORF">CYME_CMO159C</name>
</gene>
<evidence type="ECO:0000256" key="3">
    <source>
        <dbReference type="ARBA" id="ARBA00022694"/>
    </source>
</evidence>
<name>M1VEZ6_CYAM1</name>
<organism evidence="7 8">
    <name type="scientific">Cyanidioschyzon merolae (strain NIES-3377 / 10D)</name>
    <name type="common">Unicellular red alga</name>
    <dbReference type="NCBI Taxonomy" id="280699"/>
    <lineage>
        <taxon>Eukaryota</taxon>
        <taxon>Rhodophyta</taxon>
        <taxon>Bangiophyceae</taxon>
        <taxon>Cyanidiales</taxon>
        <taxon>Cyanidiaceae</taxon>
        <taxon>Cyanidioschyzon</taxon>
    </lineage>
</organism>
<evidence type="ECO:0000256" key="2">
    <source>
        <dbReference type="ARBA" id="ARBA00022574"/>
    </source>
</evidence>
<keyword evidence="8" id="KW-1185">Reference proteome</keyword>
<keyword evidence="2" id="KW-0853">WD repeat</keyword>
<dbReference type="GO" id="GO:0036265">
    <property type="term" value="P:RNA (guanine-N7)-methylation"/>
    <property type="evidence" value="ECO:0007669"/>
    <property type="project" value="InterPro"/>
</dbReference>
<dbReference type="GO" id="GO:0006400">
    <property type="term" value="P:tRNA modification"/>
    <property type="evidence" value="ECO:0007669"/>
    <property type="project" value="TreeGrafter"/>
</dbReference>
<keyword evidence="5" id="KW-0539">Nucleus</keyword>
<dbReference type="RefSeq" id="XP_005537558.1">
    <property type="nucleotide sequence ID" value="XM_005537501.1"/>
</dbReference>
<proteinExistence type="predicted"/>
<dbReference type="InterPro" id="IPR015943">
    <property type="entry name" value="WD40/YVTN_repeat-like_dom_sf"/>
</dbReference>
<dbReference type="PANTHER" id="PTHR16288:SF0">
    <property type="entry name" value="TRNA (GUANINE-N(7)-)-METHYLTRANSFERASE NON-CATALYTIC SUBUNIT WDR4"/>
    <property type="match status" value="1"/>
</dbReference>
<dbReference type="KEGG" id="cme:CYME_CMO159C"/>
<dbReference type="InterPro" id="IPR028884">
    <property type="entry name" value="Trm82"/>
</dbReference>
<feature type="region of interest" description="Disordered" evidence="6">
    <location>
        <begin position="67"/>
        <end position="94"/>
    </location>
</feature>
<accession>M1VEZ6</accession>
<sequence>MEAEGVAVATAAEQAALVFFCGPLNGSIFVAECAEVIDAAIVESSEAWRWTVRPVWLRSPTSDNALSPALARATTDGRERKRQRTKPADVSANVSEREHLRAAKVAAARSLRGNGVRCIAAQRCGRATSRGDGETCWMLAAAGDDKILRVFRGKHIQPAQATDAAMLWETVVEKANPKRMTAVQLGFDGRVALTADKFGDVYALQIGEEALLPEPAWQYLLRQPVYVAGDASVEPVMGHLSIITSLAIDPGGRLIASADIEGQIRISAFPEVYRVEQIYSSCGGDPSWCTSSDFITRLSWKHGSQTPTLIGAGTDVWFVAKQVKPVPAARDTCDGESCWRIWGGRLGSLRGTGAAYEGSTSDENASMVARAPSEGAAGRALGRASGLESCSTHGFTWICLDIDARLTLALWGNAQHQTCFSIISLMNAESESALHRLNERLGDARARYRTRIPTGCCSLPLSTCLPKGREHQLRSLSTPVELCSMIFVPTAPGPLDAAVCSMHETGARWTPEVTRTSTDVSEPEAVRFFFVLPFVESDDPAAEDALLPLAATMQWTLNQSVATCIRESSGAFSTSERANTPYNALHHSGWSWIFDQACNAVTGGDGSPAPVPTPTTETSR</sequence>
<dbReference type="GeneID" id="16995673"/>
<reference evidence="7 8" key="1">
    <citation type="journal article" date="2004" name="Nature">
        <title>Genome sequence of the ultrasmall unicellular red alga Cyanidioschyzon merolae 10D.</title>
        <authorList>
            <person name="Matsuzaki M."/>
            <person name="Misumi O."/>
            <person name="Shin-i T."/>
            <person name="Maruyama S."/>
            <person name="Takahara M."/>
            <person name="Miyagishima S."/>
            <person name="Mori T."/>
            <person name="Nishida K."/>
            <person name="Yagisawa F."/>
            <person name="Nishida K."/>
            <person name="Yoshida Y."/>
            <person name="Nishimura Y."/>
            <person name="Nakao S."/>
            <person name="Kobayashi T."/>
            <person name="Momoyama Y."/>
            <person name="Higashiyama T."/>
            <person name="Minoda A."/>
            <person name="Sano M."/>
            <person name="Nomoto H."/>
            <person name="Oishi K."/>
            <person name="Hayashi H."/>
            <person name="Ohta F."/>
            <person name="Nishizaka S."/>
            <person name="Haga S."/>
            <person name="Miura S."/>
            <person name="Morishita T."/>
            <person name="Kabeya Y."/>
            <person name="Terasawa K."/>
            <person name="Suzuki Y."/>
            <person name="Ishii Y."/>
            <person name="Asakawa S."/>
            <person name="Takano H."/>
            <person name="Ohta N."/>
            <person name="Kuroiwa H."/>
            <person name="Tanaka K."/>
            <person name="Shimizu N."/>
            <person name="Sugano S."/>
            <person name="Sato N."/>
            <person name="Nozaki H."/>
            <person name="Ogasawara N."/>
            <person name="Kohara Y."/>
            <person name="Kuroiwa T."/>
        </authorList>
    </citation>
    <scope>NUCLEOTIDE SEQUENCE [LARGE SCALE GENOMIC DNA]</scope>
    <source>
        <strain evidence="7 8">10D</strain>
    </source>
</reference>
<reference evidence="7 8" key="2">
    <citation type="journal article" date="2007" name="BMC Biol.">
        <title>A 100%-complete sequence reveals unusually simple genomic features in the hot-spring red alga Cyanidioschyzon merolae.</title>
        <authorList>
            <person name="Nozaki H."/>
            <person name="Takano H."/>
            <person name="Misumi O."/>
            <person name="Terasawa K."/>
            <person name="Matsuzaki M."/>
            <person name="Maruyama S."/>
            <person name="Nishida K."/>
            <person name="Yagisawa F."/>
            <person name="Yoshida Y."/>
            <person name="Fujiwara T."/>
            <person name="Takio S."/>
            <person name="Tamura K."/>
            <person name="Chung S.J."/>
            <person name="Nakamura S."/>
            <person name="Kuroiwa H."/>
            <person name="Tanaka K."/>
            <person name="Sato N."/>
            <person name="Kuroiwa T."/>
        </authorList>
    </citation>
    <scope>NUCLEOTIDE SEQUENCE [LARGE SCALE GENOMIC DNA]</scope>
    <source>
        <strain evidence="7 8">10D</strain>
    </source>
</reference>
<evidence type="ECO:0000313" key="7">
    <source>
        <dbReference type="EMBL" id="BAM81522.1"/>
    </source>
</evidence>
<keyword evidence="4" id="KW-0677">Repeat</keyword>
<comment type="subcellular location">
    <subcellularLocation>
        <location evidence="1">Nucleus</location>
    </subcellularLocation>
</comment>
<dbReference type="AlphaFoldDB" id="M1VEZ6"/>
<evidence type="ECO:0000256" key="1">
    <source>
        <dbReference type="ARBA" id="ARBA00004123"/>
    </source>
</evidence>
<dbReference type="InterPro" id="IPR036322">
    <property type="entry name" value="WD40_repeat_dom_sf"/>
</dbReference>
<keyword evidence="3" id="KW-0819">tRNA processing</keyword>
<dbReference type="STRING" id="280699.M1VEZ6"/>
<protein>
    <submittedName>
        <fullName evidence="7">Uncharacterized protein</fullName>
    </submittedName>
</protein>
<evidence type="ECO:0000256" key="6">
    <source>
        <dbReference type="SAM" id="MobiDB-lite"/>
    </source>
</evidence>
<dbReference type="Gene3D" id="2.130.10.10">
    <property type="entry name" value="YVTN repeat-like/Quinoprotein amine dehydrogenase"/>
    <property type="match status" value="1"/>
</dbReference>
<dbReference type="HOGENOM" id="CLU_441025_0_0_1"/>
<evidence type="ECO:0000256" key="4">
    <source>
        <dbReference type="ARBA" id="ARBA00022737"/>
    </source>
</evidence>
<dbReference type="GO" id="GO:0043527">
    <property type="term" value="C:tRNA methyltransferase complex"/>
    <property type="evidence" value="ECO:0007669"/>
    <property type="project" value="TreeGrafter"/>
</dbReference>
<dbReference type="OrthoDB" id="5762at2759"/>
<dbReference type="GO" id="GO:0005634">
    <property type="term" value="C:nucleus"/>
    <property type="evidence" value="ECO:0007669"/>
    <property type="project" value="UniProtKB-SubCell"/>
</dbReference>
<dbReference type="SUPFAM" id="SSF50978">
    <property type="entry name" value="WD40 repeat-like"/>
    <property type="match status" value="1"/>
</dbReference>
<evidence type="ECO:0000313" key="8">
    <source>
        <dbReference type="Proteomes" id="UP000007014"/>
    </source>
</evidence>